<name>A0A8C4Z8R0_GADMO</name>
<dbReference type="PANTHER" id="PTHR22930">
    <property type="match status" value="1"/>
</dbReference>
<evidence type="ECO:0000259" key="8">
    <source>
        <dbReference type="Pfam" id="PF13359"/>
    </source>
</evidence>
<evidence type="ECO:0000313" key="10">
    <source>
        <dbReference type="Proteomes" id="UP000694546"/>
    </source>
</evidence>
<dbReference type="OMA" id="SCHIRIQ"/>
<dbReference type="OrthoDB" id="8962680at2759"/>
<dbReference type="RefSeq" id="XP_030228373.1">
    <property type="nucleotide sequence ID" value="XM_030372513.1"/>
</dbReference>
<dbReference type="PANTHER" id="PTHR22930:SF85">
    <property type="entry name" value="GH03217P-RELATED"/>
    <property type="match status" value="1"/>
</dbReference>
<evidence type="ECO:0000313" key="9">
    <source>
        <dbReference type="Ensembl" id="ENSGMOP00000008025.2"/>
    </source>
</evidence>
<comment type="similarity">
    <text evidence="3">Belongs to the HARBI1 family.</text>
</comment>
<dbReference type="Pfam" id="PF13359">
    <property type="entry name" value="DDE_Tnp_4"/>
    <property type="match status" value="1"/>
</dbReference>
<feature type="domain" description="DDE Tnp4" evidence="8">
    <location>
        <begin position="192"/>
        <end position="344"/>
    </location>
</feature>
<dbReference type="GO" id="GO:0016787">
    <property type="term" value="F:hydrolase activity"/>
    <property type="evidence" value="ECO:0007669"/>
    <property type="project" value="UniProtKB-KW"/>
</dbReference>
<dbReference type="InterPro" id="IPR045249">
    <property type="entry name" value="HARBI1-like"/>
</dbReference>
<dbReference type="InterPro" id="IPR027806">
    <property type="entry name" value="HARBI1_dom"/>
</dbReference>
<keyword evidence="7" id="KW-0539">Nucleus</keyword>
<keyword evidence="5" id="KW-0479">Metal-binding</keyword>
<proteinExistence type="inferred from homology"/>
<evidence type="ECO:0000256" key="2">
    <source>
        <dbReference type="ARBA" id="ARBA00004123"/>
    </source>
</evidence>
<protein>
    <submittedName>
        <fullName evidence="9">Protein ALP1-like</fullName>
    </submittedName>
</protein>
<comment type="cofactor">
    <cofactor evidence="1">
        <name>a divalent metal cation</name>
        <dbReference type="ChEBI" id="CHEBI:60240"/>
    </cofactor>
</comment>
<dbReference type="Ensembl" id="ENSGMOT00000008256.2">
    <property type="protein sequence ID" value="ENSGMOP00000008025.2"/>
    <property type="gene ID" value="ENSGMOG00000007504.2"/>
</dbReference>
<dbReference type="GO" id="GO:0004518">
    <property type="term" value="F:nuclease activity"/>
    <property type="evidence" value="ECO:0007669"/>
    <property type="project" value="UniProtKB-KW"/>
</dbReference>
<evidence type="ECO:0000256" key="6">
    <source>
        <dbReference type="ARBA" id="ARBA00022801"/>
    </source>
</evidence>
<evidence type="ECO:0000256" key="7">
    <source>
        <dbReference type="ARBA" id="ARBA00023242"/>
    </source>
</evidence>
<dbReference type="AlphaFoldDB" id="A0A8C4Z8R0"/>
<keyword evidence="6" id="KW-0378">Hydrolase</keyword>
<evidence type="ECO:0000256" key="3">
    <source>
        <dbReference type="ARBA" id="ARBA00006958"/>
    </source>
</evidence>
<dbReference type="GO" id="GO:0046872">
    <property type="term" value="F:metal ion binding"/>
    <property type="evidence" value="ECO:0007669"/>
    <property type="project" value="UniProtKB-KW"/>
</dbReference>
<reference evidence="9" key="1">
    <citation type="submission" date="2025-08" db="UniProtKB">
        <authorList>
            <consortium name="Ensembl"/>
        </authorList>
    </citation>
    <scope>IDENTIFICATION</scope>
</reference>
<dbReference type="GeneID" id="115555576"/>
<sequence length="368" mass="41715">MDDIRAAAVSVVVDAFIENENKIVALLNKLQDEEAQEHRRRKRVVAVAMAMLRCKQRNNVHSGTEWKLMLAMDDPTFVQNFRITKTQFKVLQGYLEEGGLRSDHFQGLPPLPVPKKVLIFLWYMAHQYCFREISNKFNVSRSSAHRSVFRVLTIMSALGPAFVSWPTGRNEKSVSATSFERACGLEDVIGVIDSCHIRIQKPRVRGEDYKNKRNYCSILLQGIVDVEGRFINVFAGIPGKVHDARMLRSSTFFEEWQEKMGEYRLLGDAAYIGQAFPFIVTPLRGIGALTDADLRHNTDVSRGKSIVEQAFGRMKCKWRRIRDLQNTRPGTGVKIILAACYLHNFAQGASVACDEHPHGCPIEEDANE</sequence>
<evidence type="ECO:0000256" key="1">
    <source>
        <dbReference type="ARBA" id="ARBA00001968"/>
    </source>
</evidence>
<keyword evidence="10" id="KW-1185">Reference proteome</keyword>
<dbReference type="GO" id="GO:0005634">
    <property type="term" value="C:nucleus"/>
    <property type="evidence" value="ECO:0007669"/>
    <property type="project" value="UniProtKB-SubCell"/>
</dbReference>
<evidence type="ECO:0000256" key="4">
    <source>
        <dbReference type="ARBA" id="ARBA00022722"/>
    </source>
</evidence>
<keyword evidence="4" id="KW-0540">Nuclease</keyword>
<dbReference type="KEGG" id="gmh:115555576"/>
<accession>A0A8C4Z8R0</accession>
<evidence type="ECO:0000256" key="5">
    <source>
        <dbReference type="ARBA" id="ARBA00022723"/>
    </source>
</evidence>
<gene>
    <name evidence="9" type="primary">LOC115555576</name>
</gene>
<comment type="subcellular location">
    <subcellularLocation>
        <location evidence="2">Nucleus</location>
    </subcellularLocation>
</comment>
<dbReference type="Proteomes" id="UP000694546">
    <property type="component" value="Chromosome 12"/>
</dbReference>
<organism evidence="9 10">
    <name type="scientific">Gadus morhua</name>
    <name type="common">Atlantic cod</name>
    <dbReference type="NCBI Taxonomy" id="8049"/>
    <lineage>
        <taxon>Eukaryota</taxon>
        <taxon>Metazoa</taxon>
        <taxon>Chordata</taxon>
        <taxon>Craniata</taxon>
        <taxon>Vertebrata</taxon>
        <taxon>Euteleostomi</taxon>
        <taxon>Actinopterygii</taxon>
        <taxon>Neopterygii</taxon>
        <taxon>Teleostei</taxon>
        <taxon>Neoteleostei</taxon>
        <taxon>Acanthomorphata</taxon>
        <taxon>Zeiogadaria</taxon>
        <taxon>Gadariae</taxon>
        <taxon>Gadiformes</taxon>
        <taxon>Gadoidei</taxon>
        <taxon>Gadidae</taxon>
        <taxon>Gadus</taxon>
    </lineage>
</organism>
<dbReference type="GeneTree" id="ENSGT00940000164797"/>
<reference evidence="9" key="2">
    <citation type="submission" date="2025-09" db="UniProtKB">
        <authorList>
            <consortium name="Ensembl"/>
        </authorList>
    </citation>
    <scope>IDENTIFICATION</scope>
</reference>